<dbReference type="InterPro" id="IPR008920">
    <property type="entry name" value="TF_FadR/GntR_C"/>
</dbReference>
<dbReference type="SUPFAM" id="SSF48008">
    <property type="entry name" value="GntR ligand-binding domain-like"/>
    <property type="match status" value="1"/>
</dbReference>
<proteinExistence type="predicted"/>
<dbReference type="Pfam" id="PF00392">
    <property type="entry name" value="GntR"/>
    <property type="match status" value="1"/>
</dbReference>
<dbReference type="GO" id="GO:0003677">
    <property type="term" value="F:DNA binding"/>
    <property type="evidence" value="ECO:0007669"/>
    <property type="project" value="UniProtKB-KW"/>
</dbReference>
<name>A0A6N7YXJ0_9PSEU</name>
<dbReference type="PROSITE" id="PS50949">
    <property type="entry name" value="HTH_GNTR"/>
    <property type="match status" value="1"/>
</dbReference>
<dbReference type="GO" id="GO:0003700">
    <property type="term" value="F:DNA-binding transcription factor activity"/>
    <property type="evidence" value="ECO:0007669"/>
    <property type="project" value="InterPro"/>
</dbReference>
<dbReference type="InterPro" id="IPR036390">
    <property type="entry name" value="WH_DNA-bd_sf"/>
</dbReference>
<dbReference type="EMBL" id="WMBA01000003">
    <property type="protein sequence ID" value="MTD53049.1"/>
    <property type="molecule type" value="Genomic_DNA"/>
</dbReference>
<dbReference type="Proteomes" id="UP000440096">
    <property type="component" value="Unassembled WGS sequence"/>
</dbReference>
<dbReference type="SMART" id="SM00895">
    <property type="entry name" value="FCD"/>
    <property type="match status" value="1"/>
</dbReference>
<keyword evidence="3" id="KW-0804">Transcription</keyword>
<reference evidence="5 6" key="1">
    <citation type="submission" date="2019-11" db="EMBL/GenBank/DDBJ databases">
        <title>Draft genome of Amycolatopsis RM579.</title>
        <authorList>
            <person name="Duangmal K."/>
            <person name="Mingma R."/>
        </authorList>
    </citation>
    <scope>NUCLEOTIDE SEQUENCE [LARGE SCALE GENOMIC DNA]</scope>
    <source>
        <strain evidence="5 6">RM579</strain>
    </source>
</reference>
<sequence length="231" mass="24598">MASGDERTRVEGVFARLKADILSGDLPPGSKLAFASLSQRYSASVGVTREALSRLTELGLVVAEPQVGFRVPTVTAADLSDLTLARCEIEGSALVQSVEHGDLAWETRVVASHYALERTPVWQGATGDAVSPAWEALHTDFHVALISACPSVRLIDIAASLRDAGQIYRSWSHGVTLNTSHRDFAAEHRAIKDAALARNGAEASELLKSHLTQTADLLLEYLAAQAASSVA</sequence>
<evidence type="ECO:0000256" key="2">
    <source>
        <dbReference type="ARBA" id="ARBA00023125"/>
    </source>
</evidence>
<dbReference type="OrthoDB" id="8680240at2"/>
<evidence type="ECO:0000313" key="5">
    <source>
        <dbReference type="EMBL" id="MTD53049.1"/>
    </source>
</evidence>
<dbReference type="Gene3D" id="1.10.10.10">
    <property type="entry name" value="Winged helix-like DNA-binding domain superfamily/Winged helix DNA-binding domain"/>
    <property type="match status" value="1"/>
</dbReference>
<keyword evidence="6" id="KW-1185">Reference proteome</keyword>
<dbReference type="CDD" id="cd07377">
    <property type="entry name" value="WHTH_GntR"/>
    <property type="match status" value="1"/>
</dbReference>
<dbReference type="Pfam" id="PF07729">
    <property type="entry name" value="FCD"/>
    <property type="match status" value="1"/>
</dbReference>
<comment type="caution">
    <text evidence="5">The sequence shown here is derived from an EMBL/GenBank/DDBJ whole genome shotgun (WGS) entry which is preliminary data.</text>
</comment>
<keyword evidence="2" id="KW-0238">DNA-binding</keyword>
<evidence type="ECO:0000256" key="1">
    <source>
        <dbReference type="ARBA" id="ARBA00023015"/>
    </source>
</evidence>
<keyword evidence="1" id="KW-0805">Transcription regulation</keyword>
<dbReference type="PANTHER" id="PTHR43537:SF20">
    <property type="entry name" value="HTH-TYPE TRANSCRIPTIONAL REPRESSOR GLAR"/>
    <property type="match status" value="1"/>
</dbReference>
<dbReference type="SUPFAM" id="SSF46785">
    <property type="entry name" value="Winged helix' DNA-binding domain"/>
    <property type="match status" value="1"/>
</dbReference>
<dbReference type="PANTHER" id="PTHR43537">
    <property type="entry name" value="TRANSCRIPTIONAL REGULATOR, GNTR FAMILY"/>
    <property type="match status" value="1"/>
</dbReference>
<organism evidence="5 6">
    <name type="scientific">Amycolatopsis pithecellobii</name>
    <dbReference type="NCBI Taxonomy" id="664692"/>
    <lineage>
        <taxon>Bacteria</taxon>
        <taxon>Bacillati</taxon>
        <taxon>Actinomycetota</taxon>
        <taxon>Actinomycetes</taxon>
        <taxon>Pseudonocardiales</taxon>
        <taxon>Pseudonocardiaceae</taxon>
        <taxon>Amycolatopsis</taxon>
    </lineage>
</organism>
<evidence type="ECO:0000313" key="6">
    <source>
        <dbReference type="Proteomes" id="UP000440096"/>
    </source>
</evidence>
<dbReference type="SMART" id="SM00345">
    <property type="entry name" value="HTH_GNTR"/>
    <property type="match status" value="1"/>
</dbReference>
<feature type="domain" description="HTH gntR-type" evidence="4">
    <location>
        <begin position="7"/>
        <end position="74"/>
    </location>
</feature>
<gene>
    <name evidence="5" type="ORF">GKO32_03520</name>
</gene>
<dbReference type="InterPro" id="IPR000524">
    <property type="entry name" value="Tscrpt_reg_HTH_GntR"/>
</dbReference>
<evidence type="ECO:0000259" key="4">
    <source>
        <dbReference type="PROSITE" id="PS50949"/>
    </source>
</evidence>
<dbReference type="AlphaFoldDB" id="A0A6N7YXJ0"/>
<dbReference type="InterPro" id="IPR036388">
    <property type="entry name" value="WH-like_DNA-bd_sf"/>
</dbReference>
<evidence type="ECO:0000256" key="3">
    <source>
        <dbReference type="ARBA" id="ARBA00023163"/>
    </source>
</evidence>
<accession>A0A6N7YXJ0</accession>
<dbReference type="RefSeq" id="WP_154755292.1">
    <property type="nucleotide sequence ID" value="NZ_WMBA01000003.1"/>
</dbReference>
<protein>
    <submittedName>
        <fullName evidence="5">FCD domain-containing protein</fullName>
    </submittedName>
</protein>
<dbReference type="Gene3D" id="1.20.120.530">
    <property type="entry name" value="GntR ligand-binding domain-like"/>
    <property type="match status" value="1"/>
</dbReference>
<dbReference type="InterPro" id="IPR011711">
    <property type="entry name" value="GntR_C"/>
</dbReference>